<comment type="caution">
    <text evidence="1">The sequence shown here is derived from an EMBL/GenBank/DDBJ whole genome shotgun (WGS) entry which is preliminary data.</text>
</comment>
<dbReference type="PATRIC" id="fig|1122219.3.peg.3122"/>
<name>A0A0J6WX67_9FIRM</name>
<sequence>MDLNKQAAAVKEYLTRYREITTYIDNIKADIADYEARLPLSAAPKVPSLSFAPGGSGDTISQQERDYFSKEEMGKKIRMLQAELTQIEPVMNRLNRSLDALGETDRAIIWSKYVEAFSWHITARAAHCSEGYCRKRSENILKVLSGMMFGPGDIPVQGKFMFL</sequence>
<reference evidence="1 2" key="1">
    <citation type="submission" date="2015-06" db="EMBL/GenBank/DDBJ databases">
        <title>Draft genome sequence of beer spoilage bacterium Megasphaera cerevisiae type strain 20462.</title>
        <authorList>
            <person name="Kutumbaka K."/>
            <person name="Pasmowitz J."/>
            <person name="Mategko J."/>
            <person name="Reyes D."/>
            <person name="Friedrich A."/>
            <person name="Han S."/>
            <person name="Martens-Habbena W."/>
            <person name="Neal-McKinney J."/>
            <person name="Janagama H.K."/>
            <person name="Nadala C."/>
            <person name="Samadpour M."/>
        </authorList>
    </citation>
    <scope>NUCLEOTIDE SEQUENCE [LARGE SCALE GENOMIC DNA]</scope>
    <source>
        <strain evidence="1 2">DSM 20462</strain>
    </source>
</reference>
<proteinExistence type="predicted"/>
<protein>
    <recommendedName>
        <fullName evidence="3">DUF1492 domain-containing protein</fullName>
    </recommendedName>
</protein>
<accession>A0A0J6WX67</accession>
<dbReference type="AlphaFoldDB" id="A0A0J6WX67"/>
<dbReference type="SUPFAM" id="SSF88659">
    <property type="entry name" value="Sigma3 and sigma4 domains of RNA polymerase sigma factors"/>
    <property type="match status" value="1"/>
</dbReference>
<keyword evidence="2" id="KW-1185">Reference proteome</keyword>
<gene>
    <name evidence="1" type="ORF">AB840_04085</name>
</gene>
<evidence type="ECO:0000313" key="1">
    <source>
        <dbReference type="EMBL" id="KMO87214.1"/>
    </source>
</evidence>
<dbReference type="EMBL" id="LEKT01000008">
    <property type="protein sequence ID" value="KMO87214.1"/>
    <property type="molecule type" value="Genomic_DNA"/>
</dbReference>
<evidence type="ECO:0008006" key="3">
    <source>
        <dbReference type="Google" id="ProtNLM"/>
    </source>
</evidence>
<dbReference type="Proteomes" id="UP000036503">
    <property type="component" value="Unassembled WGS sequence"/>
</dbReference>
<dbReference type="InterPro" id="IPR013324">
    <property type="entry name" value="RNA_pol_sigma_r3/r4-like"/>
</dbReference>
<dbReference type="InParanoid" id="A0A0J6WX67"/>
<organism evidence="1 2">
    <name type="scientific">Megasphaera cerevisiae DSM 20462</name>
    <dbReference type="NCBI Taxonomy" id="1122219"/>
    <lineage>
        <taxon>Bacteria</taxon>
        <taxon>Bacillati</taxon>
        <taxon>Bacillota</taxon>
        <taxon>Negativicutes</taxon>
        <taxon>Veillonellales</taxon>
        <taxon>Veillonellaceae</taxon>
        <taxon>Megasphaera</taxon>
    </lineage>
</organism>
<dbReference type="RefSeq" id="WP_048513558.1">
    <property type="nucleotide sequence ID" value="NZ_FUXD01000008.1"/>
</dbReference>
<dbReference type="OrthoDB" id="1625621at2"/>
<evidence type="ECO:0000313" key="2">
    <source>
        <dbReference type="Proteomes" id="UP000036503"/>
    </source>
</evidence>